<protein>
    <recommendedName>
        <fullName evidence="5">Inner membrane-spanning protein YciB</fullName>
    </recommendedName>
</protein>
<dbReference type="EMBL" id="JZWI01000005">
    <property type="protein sequence ID" value="KLN57872.1"/>
    <property type="molecule type" value="Genomic_DNA"/>
</dbReference>
<feature type="transmembrane region" description="Helical" evidence="5">
    <location>
        <begin position="50"/>
        <end position="68"/>
    </location>
</feature>
<dbReference type="RefSeq" id="WP_021007207.1">
    <property type="nucleotide sequence ID" value="NZ_CP138513.1"/>
</dbReference>
<dbReference type="NCBIfam" id="NF001325">
    <property type="entry name" value="PRK00259.1-3"/>
    <property type="match status" value="1"/>
</dbReference>
<comment type="subcellular location">
    <subcellularLocation>
        <location evidence="5">Cell inner membrane</location>
        <topology evidence="5">Multi-pass membrane protein</topology>
    </subcellularLocation>
</comment>
<dbReference type="NCBIfam" id="TIGR00997">
    <property type="entry name" value="ispZ"/>
    <property type="match status" value="1"/>
</dbReference>
<evidence type="ECO:0000256" key="4">
    <source>
        <dbReference type="ARBA" id="ARBA00023136"/>
    </source>
</evidence>
<dbReference type="Pfam" id="PF04279">
    <property type="entry name" value="IspA"/>
    <property type="match status" value="1"/>
</dbReference>
<evidence type="ECO:0000256" key="5">
    <source>
        <dbReference type="HAMAP-Rule" id="MF_00189"/>
    </source>
</evidence>
<proteinExistence type="inferred from homology"/>
<organism evidence="6 7">
    <name type="scientific">Variovorax paradoxus</name>
    <dbReference type="NCBI Taxonomy" id="34073"/>
    <lineage>
        <taxon>Bacteria</taxon>
        <taxon>Pseudomonadati</taxon>
        <taxon>Pseudomonadota</taxon>
        <taxon>Betaproteobacteria</taxon>
        <taxon>Burkholderiales</taxon>
        <taxon>Comamonadaceae</taxon>
        <taxon>Variovorax</taxon>
    </lineage>
</organism>
<evidence type="ECO:0000256" key="1">
    <source>
        <dbReference type="ARBA" id="ARBA00022475"/>
    </source>
</evidence>
<keyword evidence="2 5" id="KW-0812">Transmembrane</keyword>
<dbReference type="PANTHER" id="PTHR36917:SF1">
    <property type="entry name" value="INNER MEMBRANE-SPANNING PROTEIN YCIB"/>
    <property type="match status" value="1"/>
</dbReference>
<gene>
    <name evidence="5 6" type="primary">yciB</name>
    <name evidence="6" type="ORF">VPARA_08830</name>
</gene>
<dbReference type="GO" id="GO:0005886">
    <property type="term" value="C:plasma membrane"/>
    <property type="evidence" value="ECO:0007669"/>
    <property type="project" value="UniProtKB-SubCell"/>
</dbReference>
<name>A0A0H2MB29_VARPD</name>
<sequence>MKLILDFFPILLFFGAYKLADIYTATGVLMAATVLQMGIIYALDRKLQAMQKATLVLILLFGTLTLVLHDDRFIKWKPTVLYGAMAIALAVALWALKKNFLKMLLGSQLQLPDRIWGRLNVAWIGYCLFMAAINGYVAAYFTTEAWVNFKLWGYVFPIVFLVAQGLYISPHLKGDDKPAS</sequence>
<feature type="transmembrane region" description="Helical" evidence="5">
    <location>
        <begin position="22"/>
        <end position="43"/>
    </location>
</feature>
<evidence type="ECO:0000256" key="3">
    <source>
        <dbReference type="ARBA" id="ARBA00022989"/>
    </source>
</evidence>
<evidence type="ECO:0000313" key="6">
    <source>
        <dbReference type="EMBL" id="KLN57872.1"/>
    </source>
</evidence>
<accession>A0A0H2MB29</accession>
<comment type="similarity">
    <text evidence="5">Belongs to the YciB family.</text>
</comment>
<evidence type="ECO:0000256" key="2">
    <source>
        <dbReference type="ARBA" id="ARBA00022692"/>
    </source>
</evidence>
<reference evidence="6 7" key="1">
    <citation type="submission" date="2015-03" db="EMBL/GenBank/DDBJ databases">
        <title>Genome sequence of Variovorax paradoxus TBEA6.</title>
        <authorList>
            <person name="Poehlein A."/>
            <person name="Schuldes J."/>
            <person name="Wuebbeler J.H."/>
            <person name="Hiessl S."/>
            <person name="Steinbuechel A."/>
            <person name="Daniel R."/>
        </authorList>
    </citation>
    <scope>NUCLEOTIDE SEQUENCE [LARGE SCALE GENOMIC DNA]</scope>
    <source>
        <strain evidence="6 7">TBEA6</strain>
    </source>
</reference>
<dbReference type="PANTHER" id="PTHR36917">
    <property type="entry name" value="INTRACELLULAR SEPTATION PROTEIN A-RELATED"/>
    <property type="match status" value="1"/>
</dbReference>
<dbReference type="InterPro" id="IPR006008">
    <property type="entry name" value="YciB"/>
</dbReference>
<keyword evidence="5" id="KW-0997">Cell inner membrane</keyword>
<keyword evidence="4 5" id="KW-0472">Membrane</keyword>
<comment type="function">
    <text evidence="5">Plays a role in cell envelope biogenesis, maintenance of cell envelope integrity and membrane homeostasis.</text>
</comment>
<dbReference type="AlphaFoldDB" id="A0A0H2MB29"/>
<dbReference type="PATRIC" id="fig|34073.19.peg.895"/>
<feature type="transmembrane region" description="Helical" evidence="5">
    <location>
        <begin position="151"/>
        <end position="168"/>
    </location>
</feature>
<feature type="transmembrane region" description="Helical" evidence="5">
    <location>
        <begin position="80"/>
        <end position="96"/>
    </location>
</feature>
<keyword evidence="3 5" id="KW-1133">Transmembrane helix</keyword>
<evidence type="ECO:0000313" key="7">
    <source>
        <dbReference type="Proteomes" id="UP000035170"/>
    </source>
</evidence>
<dbReference type="Proteomes" id="UP000035170">
    <property type="component" value="Unassembled WGS sequence"/>
</dbReference>
<feature type="transmembrane region" description="Helical" evidence="5">
    <location>
        <begin position="117"/>
        <end position="139"/>
    </location>
</feature>
<keyword evidence="1 5" id="KW-1003">Cell membrane</keyword>
<keyword evidence="7" id="KW-1185">Reference proteome</keyword>
<dbReference type="HAMAP" id="MF_00189">
    <property type="entry name" value="YciB"/>
    <property type="match status" value="1"/>
</dbReference>
<comment type="caution">
    <text evidence="6">The sequence shown here is derived from an EMBL/GenBank/DDBJ whole genome shotgun (WGS) entry which is preliminary data.</text>
</comment>